<dbReference type="PANTHER" id="PTHR37210">
    <property type="entry name" value="EXPRESSED PROTEIN"/>
    <property type="match status" value="1"/>
</dbReference>
<organism evidence="1 2">
    <name type="scientific">Cinchona calisaya</name>
    <dbReference type="NCBI Taxonomy" id="153742"/>
    <lineage>
        <taxon>Eukaryota</taxon>
        <taxon>Viridiplantae</taxon>
        <taxon>Streptophyta</taxon>
        <taxon>Embryophyta</taxon>
        <taxon>Tracheophyta</taxon>
        <taxon>Spermatophyta</taxon>
        <taxon>Magnoliopsida</taxon>
        <taxon>eudicotyledons</taxon>
        <taxon>Gunneridae</taxon>
        <taxon>Pentapetalae</taxon>
        <taxon>asterids</taxon>
        <taxon>lamiids</taxon>
        <taxon>Gentianales</taxon>
        <taxon>Rubiaceae</taxon>
        <taxon>Cinchonoideae</taxon>
        <taxon>Cinchoneae</taxon>
        <taxon>Cinchona</taxon>
    </lineage>
</organism>
<dbReference type="EMBL" id="JBJUIK010000016">
    <property type="protein sequence ID" value="KAL3500420.1"/>
    <property type="molecule type" value="Genomic_DNA"/>
</dbReference>
<accession>A0ABD2Y165</accession>
<reference evidence="1 2" key="1">
    <citation type="submission" date="2024-11" db="EMBL/GenBank/DDBJ databases">
        <title>A near-complete genome assembly of Cinchona calisaya.</title>
        <authorList>
            <person name="Lian D.C."/>
            <person name="Zhao X.W."/>
            <person name="Wei L."/>
        </authorList>
    </citation>
    <scope>NUCLEOTIDE SEQUENCE [LARGE SCALE GENOMIC DNA]</scope>
    <source>
        <tissue evidence="1">Nenye</tissue>
    </source>
</reference>
<name>A0ABD2Y165_9GENT</name>
<proteinExistence type="predicted"/>
<gene>
    <name evidence="1" type="ORF">ACH5RR_039513</name>
</gene>
<comment type="caution">
    <text evidence="1">The sequence shown here is derived from an EMBL/GenBank/DDBJ whole genome shotgun (WGS) entry which is preliminary data.</text>
</comment>
<keyword evidence="2" id="KW-1185">Reference proteome</keyword>
<evidence type="ECO:0000313" key="1">
    <source>
        <dbReference type="EMBL" id="KAL3500420.1"/>
    </source>
</evidence>
<protein>
    <submittedName>
        <fullName evidence="1">Uncharacterized protein</fullName>
    </submittedName>
</protein>
<dbReference type="AlphaFoldDB" id="A0ABD2Y165"/>
<dbReference type="PANTHER" id="PTHR37210:SF2">
    <property type="entry name" value="PROTEIN CHLOROPLAST VESICULATION"/>
    <property type="match status" value="1"/>
</dbReference>
<sequence>MALSISCCLNLPPPSCTSTSDRSLASTTSHLAWPQSHKERSWKSKCLVGVATIIIGLEMSNLVVVGEQEMARALDLQEVQRWSDKRICPPWHVNSLETIVPENLPRPSFRRRWENADFEITDSSQAAQLAAKSSSGPKRCFSL</sequence>
<dbReference type="Proteomes" id="UP001630127">
    <property type="component" value="Unassembled WGS sequence"/>
</dbReference>
<evidence type="ECO:0000313" key="2">
    <source>
        <dbReference type="Proteomes" id="UP001630127"/>
    </source>
</evidence>
<dbReference type="InterPro" id="IPR053350">
    <property type="entry name" value="CV_Inducer"/>
</dbReference>